<evidence type="ECO:0000256" key="1">
    <source>
        <dbReference type="ARBA" id="ARBA00001255"/>
    </source>
</evidence>
<comment type="caution">
    <text evidence="10">The sequence shown here is derived from an EMBL/GenBank/DDBJ whole genome shotgun (WGS) entry which is preliminary data.</text>
</comment>
<dbReference type="Pfam" id="PF16875">
    <property type="entry name" value="Glyco_hydro_36N"/>
    <property type="match status" value="1"/>
</dbReference>
<protein>
    <recommendedName>
        <fullName evidence="2 5">Alpha-galactosidase</fullName>
        <ecNumber evidence="2 5">3.2.1.22</ecNumber>
    </recommendedName>
</protein>
<dbReference type="GO" id="GO:0004557">
    <property type="term" value="F:alpha-galactosidase activity"/>
    <property type="evidence" value="ECO:0007669"/>
    <property type="project" value="UniProtKB-UniRule"/>
</dbReference>
<dbReference type="Gene3D" id="2.70.98.60">
    <property type="entry name" value="alpha-galactosidase from lactobacil brevis"/>
    <property type="match status" value="1"/>
</dbReference>
<feature type="binding site" evidence="7">
    <location>
        <begin position="450"/>
        <end position="454"/>
    </location>
    <ligand>
        <name>substrate</name>
    </ligand>
</feature>
<feature type="active site" description="Proton donor" evidence="6">
    <location>
        <position position="522"/>
    </location>
</feature>
<gene>
    <name evidence="10" type="ORF">GGR21_003789</name>
</gene>
<dbReference type="PRINTS" id="PR00743">
    <property type="entry name" value="GLHYDRLASE36"/>
</dbReference>
<dbReference type="InterPro" id="IPR002252">
    <property type="entry name" value="Glyco_hydro_36"/>
</dbReference>
<dbReference type="EMBL" id="JACIEP010000018">
    <property type="protein sequence ID" value="MBB4037868.1"/>
    <property type="molecule type" value="Genomic_DNA"/>
</dbReference>
<feature type="binding site" evidence="7">
    <location>
        <begin position="336"/>
        <end position="337"/>
    </location>
    <ligand>
        <name>substrate</name>
    </ligand>
</feature>
<dbReference type="GO" id="GO:0016052">
    <property type="term" value="P:carbohydrate catabolic process"/>
    <property type="evidence" value="ECO:0007669"/>
    <property type="project" value="InterPro"/>
</dbReference>
<evidence type="ECO:0000313" key="10">
    <source>
        <dbReference type="EMBL" id="MBB4037868.1"/>
    </source>
</evidence>
<dbReference type="InterPro" id="IPR013785">
    <property type="entry name" value="Aldolase_TIM"/>
</dbReference>
<dbReference type="PANTHER" id="PTHR43053">
    <property type="entry name" value="GLYCOSIDASE FAMILY 31"/>
    <property type="match status" value="1"/>
</dbReference>
<proteinExistence type="inferred from homology"/>
<dbReference type="InterPro" id="IPR031704">
    <property type="entry name" value="Glyco_hydro_36_N"/>
</dbReference>
<evidence type="ECO:0000256" key="7">
    <source>
        <dbReference type="PIRSR" id="PIRSR005536-2"/>
    </source>
</evidence>
<dbReference type="PANTHER" id="PTHR43053:SF3">
    <property type="entry name" value="ALPHA-GALACTOSIDASE C-RELATED"/>
    <property type="match status" value="1"/>
</dbReference>
<feature type="active site" description="Nucleophile" evidence="6">
    <location>
        <position position="452"/>
    </location>
</feature>
<keyword evidence="3 5" id="KW-0378">Hydrolase</keyword>
<comment type="catalytic activity">
    <reaction evidence="1 5">
        <text>Hydrolysis of terminal, non-reducing alpha-D-galactose residues in alpha-D-galactosides, including galactose oligosaccharides, galactomannans and galactolipids.</text>
        <dbReference type="EC" id="3.2.1.22"/>
    </reaction>
</comment>
<dbReference type="Proteomes" id="UP000555103">
    <property type="component" value="Unassembled WGS sequence"/>
</dbReference>
<dbReference type="InterPro" id="IPR000111">
    <property type="entry name" value="Glyco_hydro_27/36_CS"/>
</dbReference>
<dbReference type="PIRSF" id="PIRSF005536">
    <property type="entry name" value="Agal"/>
    <property type="match status" value="1"/>
</dbReference>
<evidence type="ECO:0000259" key="8">
    <source>
        <dbReference type="Pfam" id="PF16874"/>
    </source>
</evidence>
<feature type="binding site" evidence="7">
    <location>
        <position position="500"/>
    </location>
    <ligand>
        <name>substrate</name>
    </ligand>
</feature>
<dbReference type="Gene3D" id="2.60.40.1180">
    <property type="entry name" value="Golgi alpha-mannosidase II"/>
    <property type="match status" value="1"/>
</dbReference>
<comment type="similarity">
    <text evidence="5">Belongs to the glycosyl hydrolase.</text>
</comment>
<dbReference type="InterPro" id="IPR038417">
    <property type="entry name" value="Alpga-gal_N_sf"/>
</dbReference>
<dbReference type="PROSITE" id="PS00512">
    <property type="entry name" value="ALPHA_GALACTOSIDASE"/>
    <property type="match status" value="1"/>
</dbReference>
<dbReference type="EC" id="3.2.1.22" evidence="2 5"/>
<dbReference type="InterPro" id="IPR031705">
    <property type="entry name" value="Glyco_hydro_36_C"/>
</dbReference>
<feature type="binding site" evidence="7">
    <location>
        <position position="416"/>
    </location>
    <ligand>
        <name>substrate</name>
    </ligand>
</feature>
<name>A0A840CUK0_9BACT</name>
<feature type="domain" description="Glycosyl hydrolase family 36 N-terminal" evidence="9">
    <location>
        <begin position="29"/>
        <end position="257"/>
    </location>
</feature>
<dbReference type="InterPro" id="IPR013780">
    <property type="entry name" value="Glyco_hydro_b"/>
</dbReference>
<dbReference type="InterPro" id="IPR050985">
    <property type="entry name" value="Alpha-glycosidase_related"/>
</dbReference>
<keyword evidence="4 5" id="KW-0326">Glycosidase</keyword>
<evidence type="ECO:0000256" key="3">
    <source>
        <dbReference type="ARBA" id="ARBA00022801"/>
    </source>
</evidence>
<evidence type="ECO:0000256" key="4">
    <source>
        <dbReference type="ARBA" id="ARBA00023295"/>
    </source>
</evidence>
<organism evidence="10 11">
    <name type="scientific">Dysgonomonas hofstadii</name>
    <dbReference type="NCBI Taxonomy" id="637886"/>
    <lineage>
        <taxon>Bacteria</taxon>
        <taxon>Pseudomonadati</taxon>
        <taxon>Bacteroidota</taxon>
        <taxon>Bacteroidia</taxon>
        <taxon>Bacteroidales</taxon>
        <taxon>Dysgonomonadaceae</taxon>
        <taxon>Dysgonomonas</taxon>
    </lineage>
</organism>
<evidence type="ECO:0000259" key="9">
    <source>
        <dbReference type="Pfam" id="PF16875"/>
    </source>
</evidence>
<dbReference type="CDD" id="cd14791">
    <property type="entry name" value="GH36"/>
    <property type="match status" value="1"/>
</dbReference>
<evidence type="ECO:0000313" key="11">
    <source>
        <dbReference type="Proteomes" id="UP000555103"/>
    </source>
</evidence>
<feature type="domain" description="Glycosyl hydrolase family 36 C-terminal" evidence="8">
    <location>
        <begin position="625"/>
        <end position="710"/>
    </location>
</feature>
<accession>A0A840CUK0</accession>
<dbReference type="Pfam" id="PF02065">
    <property type="entry name" value="Melibiase"/>
    <property type="match status" value="1"/>
</dbReference>
<evidence type="ECO:0000256" key="5">
    <source>
        <dbReference type="PIRNR" id="PIRNR005536"/>
    </source>
</evidence>
<dbReference type="SUPFAM" id="SSF51445">
    <property type="entry name" value="(Trans)glycosidases"/>
    <property type="match status" value="1"/>
</dbReference>
<dbReference type="FunFam" id="3.20.20.70:FF:000118">
    <property type="entry name" value="Alpha-galactosidase"/>
    <property type="match status" value="1"/>
</dbReference>
<dbReference type="Pfam" id="PF16874">
    <property type="entry name" value="Glyco_hydro_36C"/>
    <property type="match status" value="1"/>
</dbReference>
<evidence type="ECO:0000256" key="2">
    <source>
        <dbReference type="ARBA" id="ARBA00012755"/>
    </source>
</evidence>
<dbReference type="RefSeq" id="WP_246348114.1">
    <property type="nucleotide sequence ID" value="NZ_JACIEP010000018.1"/>
</dbReference>
<keyword evidence="11" id="KW-1185">Reference proteome</keyword>
<sequence length="714" mass="81585">MNTEKLINLQTKDLSMVMTIGKDSVVYFQYFGERIDDASPFLNKQTYRRWDYGTDPQAYLASGGQNYREPALRVTHSDGDLNTELFYTGHKQTKLADGNIIQTTITMHDKKLPLIVELVVTAYQRENVFSQKINIKNNEKKDVILHNFYSSYLPVRAKKYYLNSFYGEWAQEMSMEESLLNHGIKTIENKMGIRTSHTENPSFVLALDTPLNENVGNVIGGALAWSGNYKLNFQVDEFDILSITAGMNPYASEYTLAPDETFHTPEMIYTYSTSGAGGVTRNLHDLARNYGVYDAKTIRPTLLNSWEGAYFKFDEKTITDMIDDAAGMGLEMFVLDDGWFGNKYPRRNSSQGLGDWQVTKEKLPNGIAHLADYAVNKGLKFGIWIEPEMVNPKSELAEKHPDWVVKVKGRAVPTTRNQWLLDLTNPEVQDFVFSVFDDVMKQSNNISYIKWDANRHVESVGSMYLPADGQSHFWIKYIQGLYSVYERIRAKYPHVIIQACSSGGGRVDYGALKYHQEIWTSDNTGPRSRMFIQYGTNMIYPALVTGSHVSSSPNHQTGNVTPIKFRFDMAMSGRLGMELQPKDLSAKEKEFARVAIENYKKIRDIVMQGDLYRIISPYEDKGLYVIMYVSKDKKRAVVFDYCFEFQGRANNSQQIKLNGLDPGKKYKITELNVEKSNFWGNGKILSGQYLINEGINPKLEKMYESAVFYIENVD</sequence>
<evidence type="ECO:0000256" key="6">
    <source>
        <dbReference type="PIRSR" id="PIRSR005536-1"/>
    </source>
</evidence>
<reference evidence="10 11" key="1">
    <citation type="submission" date="2020-08" db="EMBL/GenBank/DDBJ databases">
        <title>Genomic Encyclopedia of Type Strains, Phase IV (KMG-IV): sequencing the most valuable type-strain genomes for metagenomic binning, comparative biology and taxonomic classification.</title>
        <authorList>
            <person name="Goeker M."/>
        </authorList>
    </citation>
    <scope>NUCLEOTIDE SEQUENCE [LARGE SCALE GENOMIC DNA]</scope>
    <source>
        <strain evidence="10 11">DSM 104969</strain>
    </source>
</reference>
<dbReference type="InterPro" id="IPR017853">
    <property type="entry name" value="GH"/>
</dbReference>
<feature type="binding site" evidence="7">
    <location>
        <position position="169"/>
    </location>
    <ligand>
        <name>substrate</name>
    </ligand>
</feature>
<dbReference type="Gene3D" id="3.20.20.70">
    <property type="entry name" value="Aldolase class I"/>
    <property type="match status" value="1"/>
</dbReference>
<dbReference type="AlphaFoldDB" id="A0A840CUK0"/>
<feature type="binding site" evidence="7">
    <location>
        <position position="522"/>
    </location>
    <ligand>
        <name>substrate</name>
    </ligand>
</feature>